<dbReference type="SUPFAM" id="SSF47473">
    <property type="entry name" value="EF-hand"/>
    <property type="match status" value="1"/>
</dbReference>
<dbReference type="InterPro" id="IPR011992">
    <property type="entry name" value="EF-hand-dom_pair"/>
</dbReference>
<feature type="domain" description="EF-hand" evidence="3">
    <location>
        <begin position="48"/>
        <end position="83"/>
    </location>
</feature>
<evidence type="ECO:0000256" key="1">
    <source>
        <dbReference type="ARBA" id="ARBA00022723"/>
    </source>
</evidence>
<dbReference type="SMART" id="SM01394">
    <property type="entry name" value="S_100"/>
    <property type="match status" value="1"/>
</dbReference>
<proteinExistence type="predicted"/>
<dbReference type="AlphaFoldDB" id="A0A9Y4NUT3"/>
<dbReference type="GeneID" id="103375441"/>
<dbReference type="InterPro" id="IPR013787">
    <property type="entry name" value="S100_Ca-bd_sub"/>
</dbReference>
<evidence type="ECO:0000313" key="5">
    <source>
        <dbReference type="RefSeq" id="XP_008303956.1"/>
    </source>
</evidence>
<accession>A0A9Y4NUT3</accession>
<keyword evidence="1" id="KW-0479">Metal-binding</keyword>
<evidence type="ECO:0000256" key="2">
    <source>
        <dbReference type="ARBA" id="ARBA00022837"/>
    </source>
</evidence>
<sequence>MSCSMELTNLETAVAYMFSVFMSKQGDNGKMDKWDFKEVLNKELPSFTKGKCGDEIFRSVDLDEDGYVEFREFALLVATYASEHADILQALVAAYKSA</sequence>
<dbReference type="PROSITE" id="PS50222">
    <property type="entry name" value="EF_HAND_2"/>
    <property type="match status" value="1"/>
</dbReference>
<dbReference type="InterPro" id="IPR018247">
    <property type="entry name" value="EF_Hand_1_Ca_BS"/>
</dbReference>
<reference evidence="5" key="1">
    <citation type="submission" date="2025-08" db="UniProtKB">
        <authorList>
            <consortium name="RefSeq"/>
        </authorList>
    </citation>
    <scope>IDENTIFICATION</scope>
</reference>
<gene>
    <name evidence="5" type="primary">LOC103375441</name>
</gene>
<name>A0A9Y4NUT3_9TELE</name>
<keyword evidence="2" id="KW-0106">Calcium</keyword>
<dbReference type="Gene3D" id="1.10.238.10">
    <property type="entry name" value="EF-hand"/>
    <property type="match status" value="1"/>
</dbReference>
<dbReference type="PROSITE" id="PS00018">
    <property type="entry name" value="EF_HAND_1"/>
    <property type="match status" value="1"/>
</dbReference>
<dbReference type="GO" id="GO:0005509">
    <property type="term" value="F:calcium ion binding"/>
    <property type="evidence" value="ECO:0007669"/>
    <property type="project" value="InterPro"/>
</dbReference>
<evidence type="ECO:0000259" key="3">
    <source>
        <dbReference type="PROSITE" id="PS50222"/>
    </source>
</evidence>
<keyword evidence="4" id="KW-1185">Reference proteome</keyword>
<dbReference type="Proteomes" id="UP000694891">
    <property type="component" value="Unplaced"/>
</dbReference>
<organism evidence="4 5">
    <name type="scientific">Stegastes partitus</name>
    <name type="common">bicolor damselfish</name>
    <dbReference type="NCBI Taxonomy" id="144197"/>
    <lineage>
        <taxon>Eukaryota</taxon>
        <taxon>Metazoa</taxon>
        <taxon>Chordata</taxon>
        <taxon>Craniata</taxon>
        <taxon>Vertebrata</taxon>
        <taxon>Euteleostomi</taxon>
        <taxon>Actinopterygii</taxon>
        <taxon>Neopterygii</taxon>
        <taxon>Teleostei</taxon>
        <taxon>Neoteleostei</taxon>
        <taxon>Acanthomorphata</taxon>
        <taxon>Ovalentaria</taxon>
        <taxon>Pomacentridae</taxon>
        <taxon>Stegastes</taxon>
    </lineage>
</organism>
<dbReference type="RefSeq" id="XP_008303956.1">
    <property type="nucleotide sequence ID" value="XM_008305734.1"/>
</dbReference>
<evidence type="ECO:0000313" key="4">
    <source>
        <dbReference type="Proteomes" id="UP000694891"/>
    </source>
</evidence>
<protein>
    <submittedName>
        <fullName evidence="5">Protein S100-A2-like</fullName>
    </submittedName>
</protein>
<dbReference type="InterPro" id="IPR002048">
    <property type="entry name" value="EF_hand_dom"/>
</dbReference>